<sequence length="84" mass="9643">MLLSQPLHHQHILFHQSNPKYPGATPDPVTDRNARNDAQRIARRCANDYWLNLCQNIQLSTDCGNIRGMYDGMKKAQASLRLRP</sequence>
<dbReference type="AlphaFoldDB" id="A0AAE1UDF8"/>
<dbReference type="Proteomes" id="UP001292094">
    <property type="component" value="Unassembled WGS sequence"/>
</dbReference>
<evidence type="ECO:0000313" key="2">
    <source>
        <dbReference type="EMBL" id="KAK4320193.1"/>
    </source>
</evidence>
<organism evidence="2 3">
    <name type="scientific">Petrolisthes manimaculis</name>
    <dbReference type="NCBI Taxonomy" id="1843537"/>
    <lineage>
        <taxon>Eukaryota</taxon>
        <taxon>Metazoa</taxon>
        <taxon>Ecdysozoa</taxon>
        <taxon>Arthropoda</taxon>
        <taxon>Crustacea</taxon>
        <taxon>Multicrustacea</taxon>
        <taxon>Malacostraca</taxon>
        <taxon>Eumalacostraca</taxon>
        <taxon>Eucarida</taxon>
        <taxon>Decapoda</taxon>
        <taxon>Pleocyemata</taxon>
        <taxon>Anomura</taxon>
        <taxon>Galatheoidea</taxon>
        <taxon>Porcellanidae</taxon>
        <taxon>Petrolisthes</taxon>
    </lineage>
</organism>
<reference evidence="2" key="1">
    <citation type="submission" date="2023-11" db="EMBL/GenBank/DDBJ databases">
        <title>Genome assemblies of two species of porcelain crab, Petrolisthes cinctipes and Petrolisthes manimaculis (Anomura: Porcellanidae).</title>
        <authorList>
            <person name="Angst P."/>
        </authorList>
    </citation>
    <scope>NUCLEOTIDE SEQUENCE</scope>
    <source>
        <strain evidence="2">PB745_02</strain>
        <tissue evidence="2">Gill</tissue>
    </source>
</reference>
<dbReference type="EMBL" id="JAWZYT010000686">
    <property type="protein sequence ID" value="KAK4320193.1"/>
    <property type="molecule type" value="Genomic_DNA"/>
</dbReference>
<name>A0AAE1UDF8_9EUCA</name>
<evidence type="ECO:0000256" key="1">
    <source>
        <dbReference type="SAM" id="MobiDB-lite"/>
    </source>
</evidence>
<protein>
    <submittedName>
        <fullName evidence="2">Uncharacterized protein</fullName>
    </submittedName>
</protein>
<accession>A0AAE1UDF8</accession>
<evidence type="ECO:0000313" key="3">
    <source>
        <dbReference type="Proteomes" id="UP001292094"/>
    </source>
</evidence>
<feature type="region of interest" description="Disordered" evidence="1">
    <location>
        <begin position="13"/>
        <end position="33"/>
    </location>
</feature>
<proteinExistence type="predicted"/>
<gene>
    <name evidence="2" type="ORF">Pmani_008956</name>
</gene>
<keyword evidence="3" id="KW-1185">Reference proteome</keyword>
<comment type="caution">
    <text evidence="2">The sequence shown here is derived from an EMBL/GenBank/DDBJ whole genome shotgun (WGS) entry which is preliminary data.</text>
</comment>